<sequence length="568" mass="61190">MHRTPTHLPAAFEPLATPRRSLIVKTLVVALFVTTGCSRSESSGANATGDPVRDLQRSAVETGRCSVVHWGTNPDDYTQWQNHTNRIVPVFAFGTKGQGDGIDLASYAGKRSVYRDEAGLRKLYGRLPPATLNPDAGYFDQTAITEIQEAALEAGKKQIILVVFDGLDWHGLRASSIYRTGKSYDEGRGAGHFLQEYDADGTTQFGEMVTSPFGEAPRLNVDTQAIAVPTATGGYDVSQAGPHAWSTPTEPNYIKGLGSSTRHTYTDSAASATSMHSGIKTFNGSINVAADGRDVKPFGRLAQEKGYSAGVVTSVPVSHATPACAYANNVLRGDYQDITRDMLGLPSVRHPDQPLEGLDVLIGAGHGCDVSSDSSQGANFVAGNKFLTRKDLEAIDHQRGGKYLVSQRTAGRSGRDNLLADAVAAGNEKLRLFGYYGTRDQHLPYRTADGDYTPTVGKERTAEIYSPADIEENPTLADMTEAALIALSARDKPFWLLVEAGDVDWASHDNNVDNMIGAIESGDDAVRTITKWVEENSSWQDAVMIVTSDHGHYFVVRDLAAFGVLSGK</sequence>
<dbReference type="OrthoDB" id="9794455at2"/>
<keyword evidence="4" id="KW-0378">Hydrolase</keyword>
<dbReference type="InterPro" id="IPR017850">
    <property type="entry name" value="Alkaline_phosphatase_core_sf"/>
</dbReference>
<comment type="cofactor">
    <cofactor evidence="3">
        <name>Mg(2+)</name>
        <dbReference type="ChEBI" id="CHEBI:18420"/>
    </cofactor>
    <text evidence="3">Binds 1 Mg(2+) ion.</text>
</comment>
<protein>
    <submittedName>
        <fullName evidence="4">Alkaline phosphatase 4</fullName>
        <ecNumber evidence="4">3.1.3.1</ecNumber>
    </submittedName>
</protein>
<dbReference type="EMBL" id="CP036279">
    <property type="protein sequence ID" value="QDU59292.1"/>
    <property type="molecule type" value="Genomic_DNA"/>
</dbReference>
<dbReference type="PANTHER" id="PTHR11596:SF5">
    <property type="entry name" value="ALKALINE PHOSPHATASE"/>
    <property type="match status" value="1"/>
</dbReference>
<proteinExistence type="predicted"/>
<dbReference type="GO" id="GO:0046872">
    <property type="term" value="F:metal ion binding"/>
    <property type="evidence" value="ECO:0007669"/>
    <property type="project" value="UniProtKB-KW"/>
</dbReference>
<dbReference type="SUPFAM" id="SSF53649">
    <property type="entry name" value="Alkaline phosphatase-like"/>
    <property type="match status" value="1"/>
</dbReference>
<reference evidence="4 5" key="1">
    <citation type="submission" date="2019-02" db="EMBL/GenBank/DDBJ databases">
        <title>Deep-cultivation of Planctomycetes and their phenomic and genomic characterization uncovers novel biology.</title>
        <authorList>
            <person name="Wiegand S."/>
            <person name="Jogler M."/>
            <person name="Boedeker C."/>
            <person name="Pinto D."/>
            <person name="Vollmers J."/>
            <person name="Rivas-Marin E."/>
            <person name="Kohn T."/>
            <person name="Peeters S.H."/>
            <person name="Heuer A."/>
            <person name="Rast P."/>
            <person name="Oberbeckmann S."/>
            <person name="Bunk B."/>
            <person name="Jeske O."/>
            <person name="Meyerdierks A."/>
            <person name="Storesund J.E."/>
            <person name="Kallscheuer N."/>
            <person name="Luecker S."/>
            <person name="Lage O.M."/>
            <person name="Pohl T."/>
            <person name="Merkel B.J."/>
            <person name="Hornburger P."/>
            <person name="Mueller R.-W."/>
            <person name="Bruemmer F."/>
            <person name="Labrenz M."/>
            <person name="Spormann A.M."/>
            <person name="Op den Camp H."/>
            <person name="Overmann J."/>
            <person name="Amann R."/>
            <person name="Jetten M.S.M."/>
            <person name="Mascher T."/>
            <person name="Medema M.H."/>
            <person name="Devos D.P."/>
            <person name="Kaster A.-K."/>
            <person name="Ovreas L."/>
            <person name="Rohde M."/>
            <person name="Galperin M.Y."/>
            <person name="Jogler C."/>
        </authorList>
    </citation>
    <scope>NUCLEOTIDE SEQUENCE [LARGE SCALE GENOMIC DNA]</scope>
    <source>
        <strain evidence="4 5">Pan216</strain>
    </source>
</reference>
<dbReference type="Pfam" id="PF00245">
    <property type="entry name" value="Alk_phosphatase"/>
    <property type="match status" value="1"/>
</dbReference>
<feature type="binding site" evidence="3">
    <location>
        <position position="550"/>
    </location>
    <ligand>
        <name>Zn(2+)</name>
        <dbReference type="ChEBI" id="CHEBI:29105"/>
        <label>2</label>
    </ligand>
</feature>
<evidence type="ECO:0000256" key="3">
    <source>
        <dbReference type="PIRSR" id="PIRSR601952-2"/>
    </source>
</evidence>
<dbReference type="EC" id="3.1.3.1" evidence="4"/>
<organism evidence="4 5">
    <name type="scientific">Kolteria novifilia</name>
    <dbReference type="NCBI Taxonomy" id="2527975"/>
    <lineage>
        <taxon>Bacteria</taxon>
        <taxon>Pseudomonadati</taxon>
        <taxon>Planctomycetota</taxon>
        <taxon>Planctomycetia</taxon>
        <taxon>Kolteriales</taxon>
        <taxon>Kolteriaceae</taxon>
        <taxon>Kolteria</taxon>
    </lineage>
</organism>
<accession>A0A518AX27</accession>
<evidence type="ECO:0000313" key="5">
    <source>
        <dbReference type="Proteomes" id="UP000317093"/>
    </source>
</evidence>
<evidence type="ECO:0000256" key="1">
    <source>
        <dbReference type="ARBA" id="ARBA00022553"/>
    </source>
</evidence>
<dbReference type="KEGG" id="knv:Pan216_01200"/>
<keyword evidence="3" id="KW-0460">Magnesium</keyword>
<keyword evidence="1" id="KW-0597">Phosphoprotein</keyword>
<comment type="cofactor">
    <cofactor evidence="3">
        <name>Zn(2+)</name>
        <dbReference type="ChEBI" id="CHEBI:29105"/>
    </cofactor>
    <text evidence="3">Binds 2 Zn(2+) ions.</text>
</comment>
<dbReference type="AlphaFoldDB" id="A0A518AX27"/>
<dbReference type="Gene3D" id="3.40.720.10">
    <property type="entry name" value="Alkaline Phosphatase, subunit A"/>
    <property type="match status" value="1"/>
</dbReference>
<evidence type="ECO:0000313" key="4">
    <source>
        <dbReference type="EMBL" id="QDU59292.1"/>
    </source>
</evidence>
<feature type="binding site" evidence="3">
    <location>
        <position position="499"/>
    </location>
    <ligand>
        <name>Mg(2+)</name>
        <dbReference type="ChEBI" id="CHEBI:18420"/>
    </ligand>
</feature>
<dbReference type="InterPro" id="IPR001952">
    <property type="entry name" value="Alkaline_phosphatase"/>
</dbReference>
<dbReference type="Proteomes" id="UP000317093">
    <property type="component" value="Chromosome"/>
</dbReference>
<evidence type="ECO:0000256" key="2">
    <source>
        <dbReference type="PIRSR" id="PIRSR601952-1"/>
    </source>
</evidence>
<feature type="binding site" evidence="3">
    <location>
        <position position="508"/>
    </location>
    <ligand>
        <name>Zn(2+)</name>
        <dbReference type="ChEBI" id="CHEBI:29105"/>
        <label>2</label>
    </ligand>
</feature>
<name>A0A518AX27_9BACT</name>
<feature type="binding site" evidence="3">
    <location>
        <position position="321"/>
    </location>
    <ligand>
        <name>Mg(2+)</name>
        <dbReference type="ChEBI" id="CHEBI:18420"/>
    </ligand>
</feature>
<keyword evidence="3" id="KW-0479">Metal-binding</keyword>
<feature type="binding site" evidence="3">
    <location>
        <position position="549"/>
    </location>
    <ligand>
        <name>Zn(2+)</name>
        <dbReference type="ChEBI" id="CHEBI:29105"/>
        <label>2</label>
    </ligand>
</feature>
<feature type="binding site" evidence="3">
    <location>
        <position position="319"/>
    </location>
    <ligand>
        <name>Mg(2+)</name>
        <dbReference type="ChEBI" id="CHEBI:18420"/>
    </ligand>
</feature>
<dbReference type="SMART" id="SM00098">
    <property type="entry name" value="alkPPc"/>
    <property type="match status" value="1"/>
</dbReference>
<gene>
    <name evidence="4" type="primary">phoA</name>
    <name evidence="4" type="ORF">Pan216_01200</name>
</gene>
<feature type="binding site" evidence="3">
    <location>
        <position position="504"/>
    </location>
    <ligand>
        <name>Zn(2+)</name>
        <dbReference type="ChEBI" id="CHEBI:29105"/>
        <label>2</label>
    </ligand>
</feature>
<dbReference type="RefSeq" id="WP_145253375.1">
    <property type="nucleotide sequence ID" value="NZ_CP036279.1"/>
</dbReference>
<dbReference type="PANTHER" id="PTHR11596">
    <property type="entry name" value="ALKALINE PHOSPHATASE"/>
    <property type="match status" value="1"/>
</dbReference>
<keyword evidence="5" id="KW-1185">Reference proteome</keyword>
<feature type="active site" description="Phosphoserine intermediate" evidence="2">
    <location>
        <position position="268"/>
    </location>
</feature>
<dbReference type="GO" id="GO:0004035">
    <property type="term" value="F:alkaline phosphatase activity"/>
    <property type="evidence" value="ECO:0007669"/>
    <property type="project" value="UniProtKB-EC"/>
</dbReference>
<keyword evidence="3" id="KW-0862">Zinc</keyword>